<feature type="region of interest" description="Disordered" evidence="1">
    <location>
        <begin position="216"/>
        <end position="238"/>
    </location>
</feature>
<name>A0A8A3PPJ0_9HELO</name>
<gene>
    <name evidence="2" type="ORF">DSL72_006712</name>
</gene>
<evidence type="ECO:0000313" key="3">
    <source>
        <dbReference type="Proteomes" id="UP000672032"/>
    </source>
</evidence>
<feature type="compositionally biased region" description="Pro residues" evidence="1">
    <location>
        <begin position="43"/>
        <end position="62"/>
    </location>
</feature>
<dbReference type="AlphaFoldDB" id="A0A8A3PPJ0"/>
<reference evidence="2" key="1">
    <citation type="submission" date="2020-10" db="EMBL/GenBank/DDBJ databases">
        <title>Genome Sequence of Monilinia vaccinii-corymbosi Sheds Light on Mummy Berry Disease Infection of Blueberry and Mating Type.</title>
        <authorList>
            <person name="Yow A.G."/>
            <person name="Zhang Y."/>
            <person name="Bansal K."/>
            <person name="Eacker S.M."/>
            <person name="Sullivan S."/>
            <person name="Liachko I."/>
            <person name="Cubeta M.A."/>
            <person name="Rollins J.A."/>
            <person name="Ashrafi H."/>
        </authorList>
    </citation>
    <scope>NUCLEOTIDE SEQUENCE</scope>
    <source>
        <strain evidence="2">RL-1</strain>
    </source>
</reference>
<feature type="compositionally biased region" description="Polar residues" evidence="1">
    <location>
        <begin position="1"/>
        <end position="13"/>
    </location>
</feature>
<accession>A0A8A3PPJ0</accession>
<protein>
    <submittedName>
        <fullName evidence="2">Uncharacterized protein</fullName>
    </submittedName>
</protein>
<evidence type="ECO:0000256" key="1">
    <source>
        <dbReference type="SAM" id="MobiDB-lite"/>
    </source>
</evidence>
<evidence type="ECO:0000313" key="2">
    <source>
        <dbReference type="EMBL" id="QSZ36829.1"/>
    </source>
</evidence>
<dbReference type="EMBL" id="CP063411">
    <property type="protein sequence ID" value="QSZ36829.1"/>
    <property type="molecule type" value="Genomic_DNA"/>
</dbReference>
<dbReference type="Proteomes" id="UP000672032">
    <property type="component" value="Chromosome 7"/>
</dbReference>
<feature type="compositionally biased region" description="Basic and acidic residues" evidence="1">
    <location>
        <begin position="216"/>
        <end position="230"/>
    </location>
</feature>
<keyword evidence="3" id="KW-1185">Reference proteome</keyword>
<feature type="region of interest" description="Disordered" evidence="1">
    <location>
        <begin position="122"/>
        <end position="177"/>
    </location>
</feature>
<proteinExistence type="predicted"/>
<feature type="region of interest" description="Disordered" evidence="1">
    <location>
        <begin position="1"/>
        <end position="107"/>
    </location>
</feature>
<feature type="compositionally biased region" description="Basic and acidic residues" evidence="1">
    <location>
        <begin position="63"/>
        <end position="75"/>
    </location>
</feature>
<sequence length="238" mass="24985">MDQRTGSPESADSQEGAREEAAGAPGAATNSSTPHDRPESSPVLPPHWAPQPVHPPFAPGPPHHLDRSIFQERDVPAFAPFLVDHQHPQPLPTRVTRAPNHRSPAAFAPGVGAALAVDGGMEHANAVPASNRPMPKKGHPARQAQDGSRSSDSPAHHPSGVKKSKNPSSSSSRQATLRAENLAASLERFYISAGDLAAALASLQAILADVSADVAHEAANRAVERERESSTEDDDDEG</sequence>
<organism evidence="2 3">
    <name type="scientific">Monilinia vaccinii-corymbosi</name>
    <dbReference type="NCBI Taxonomy" id="61207"/>
    <lineage>
        <taxon>Eukaryota</taxon>
        <taxon>Fungi</taxon>
        <taxon>Dikarya</taxon>
        <taxon>Ascomycota</taxon>
        <taxon>Pezizomycotina</taxon>
        <taxon>Leotiomycetes</taxon>
        <taxon>Helotiales</taxon>
        <taxon>Sclerotiniaceae</taxon>
        <taxon>Monilinia</taxon>
    </lineage>
</organism>